<name>A0A8G0LNM4_9HYPO</name>
<dbReference type="SUPFAM" id="SSF53335">
    <property type="entry name" value="S-adenosyl-L-methionine-dependent methyltransferases"/>
    <property type="match status" value="1"/>
</dbReference>
<evidence type="ECO:0000259" key="1">
    <source>
        <dbReference type="Pfam" id="PF08242"/>
    </source>
</evidence>
<dbReference type="Proteomes" id="UP000826661">
    <property type="component" value="Chromosome V"/>
</dbReference>
<keyword evidence="3" id="KW-1185">Reference proteome</keyword>
<protein>
    <recommendedName>
        <fullName evidence="1">Methyltransferase type 12 domain-containing protein</fullName>
    </recommendedName>
</protein>
<organism evidence="2 3">
    <name type="scientific">Trichoderma simmonsii</name>
    <dbReference type="NCBI Taxonomy" id="1491479"/>
    <lineage>
        <taxon>Eukaryota</taxon>
        <taxon>Fungi</taxon>
        <taxon>Dikarya</taxon>
        <taxon>Ascomycota</taxon>
        <taxon>Pezizomycotina</taxon>
        <taxon>Sordariomycetes</taxon>
        <taxon>Hypocreomycetidae</taxon>
        <taxon>Hypocreales</taxon>
        <taxon>Hypocreaceae</taxon>
        <taxon>Trichoderma</taxon>
    </lineage>
</organism>
<evidence type="ECO:0000313" key="3">
    <source>
        <dbReference type="Proteomes" id="UP000826661"/>
    </source>
</evidence>
<dbReference type="PANTHER" id="PTHR43861">
    <property type="entry name" value="TRANS-ACONITATE 2-METHYLTRANSFERASE-RELATED"/>
    <property type="match status" value="1"/>
</dbReference>
<reference evidence="2 3" key="1">
    <citation type="journal article" date="2021" name="BMC Genomics">
        <title>Telomere-to-telomere genome assembly of asparaginase-producing Trichoderma simmonsii.</title>
        <authorList>
            <person name="Chung D."/>
            <person name="Kwon Y.M."/>
            <person name="Yang Y."/>
        </authorList>
    </citation>
    <scope>NUCLEOTIDE SEQUENCE [LARGE SCALE GENOMIC DNA]</scope>
    <source>
        <strain evidence="2 3">GH-Sj1</strain>
    </source>
</reference>
<accession>A0A8G0LNM4</accession>
<evidence type="ECO:0000313" key="2">
    <source>
        <dbReference type="EMBL" id="QYT03385.1"/>
    </source>
</evidence>
<feature type="domain" description="Methyltransferase type 12" evidence="1">
    <location>
        <begin position="60"/>
        <end position="166"/>
    </location>
</feature>
<dbReference type="AlphaFoldDB" id="A0A8G0LNM4"/>
<proteinExistence type="predicted"/>
<dbReference type="Gene3D" id="3.40.50.150">
    <property type="entry name" value="Vaccinia Virus protein VP39"/>
    <property type="match status" value="1"/>
</dbReference>
<sequence>MSAATKETLAEINAKHFDKVSPGDWQQWVRDLHGQVVEFLISPEFPAWLGLPSQGTCRMLDYACGDGVISKGLKRHFSSVVGVDVSGSMLDKYRKTAADLGCSTDEMVGVRGDLLADNVQPTDPPLPEEMLHNFDLVVISMALHHFENPEGALQRLAMRLKADGVLMVIDWTPLDLSTPAQCRYEEELRERGESLESVMERVKGHSARHTVSRPDGFTEVDMKGLFKQAGCGEVRWKLAEQLSPVPVAGAKGQLFWARAQKLA</sequence>
<dbReference type="CDD" id="cd02440">
    <property type="entry name" value="AdoMet_MTases"/>
    <property type="match status" value="1"/>
</dbReference>
<dbReference type="InterPro" id="IPR029063">
    <property type="entry name" value="SAM-dependent_MTases_sf"/>
</dbReference>
<gene>
    <name evidence="2" type="ORF">H0G86_010347</name>
</gene>
<dbReference type="Pfam" id="PF08242">
    <property type="entry name" value="Methyltransf_12"/>
    <property type="match status" value="1"/>
</dbReference>
<dbReference type="InterPro" id="IPR013217">
    <property type="entry name" value="Methyltransf_12"/>
</dbReference>
<dbReference type="EMBL" id="CP075868">
    <property type="protein sequence ID" value="QYT03385.1"/>
    <property type="molecule type" value="Genomic_DNA"/>
</dbReference>